<organism evidence="2 3">
    <name type="scientific">Fusarium albosuccineum</name>
    <dbReference type="NCBI Taxonomy" id="1237068"/>
    <lineage>
        <taxon>Eukaryota</taxon>
        <taxon>Fungi</taxon>
        <taxon>Dikarya</taxon>
        <taxon>Ascomycota</taxon>
        <taxon>Pezizomycotina</taxon>
        <taxon>Sordariomycetes</taxon>
        <taxon>Hypocreomycetidae</taxon>
        <taxon>Hypocreales</taxon>
        <taxon>Nectriaceae</taxon>
        <taxon>Fusarium</taxon>
        <taxon>Fusarium decemcellulare species complex</taxon>
    </lineage>
</organism>
<keyword evidence="3" id="KW-1185">Reference proteome</keyword>
<protein>
    <submittedName>
        <fullName evidence="2">Uncharacterized protein</fullName>
    </submittedName>
</protein>
<feature type="compositionally biased region" description="Acidic residues" evidence="1">
    <location>
        <begin position="361"/>
        <end position="377"/>
    </location>
</feature>
<evidence type="ECO:0000313" key="2">
    <source>
        <dbReference type="EMBL" id="KAF4468576.1"/>
    </source>
</evidence>
<sequence>MPNKPLFNKAQAFWDRVKPGRRSRRYADVAADERRARNNPGGRLPGGGSLPRLRRYPTIDLRASLPGNTLEMNPPPYSPPRVSPGHAVEEAGPSAQAPIVPAGPLEERGEASAVSNARPWNIPGYDLFPLNLHLMDRDMDMFRPMDANAFKGNGNVYHEFLSGAEDAGIPDDVFIFLLETFLTTNGFIGDERKLNLPLILSGLSTALNKGMTQEVKKLTSTINRHVCLRMFYHNPHEPLNAATLPRHYFAYRSEEIYRSWVLVRNDDRLGRHITLNGLVKLYVCMVAHNRWPDLTANFDQEFKDDINFTYESIGDGVENLFFKTFCKFFDRSGLGTQSWMKHRQWLRYLNRAERREKAAEQEDAAEQEEAPEQEEADINIPQLEALAAAVPRAPPVVDEQEARRIRRQTVVMSVNGNPKFYSPPAN</sequence>
<feature type="region of interest" description="Disordered" evidence="1">
    <location>
        <begin position="19"/>
        <end position="53"/>
    </location>
</feature>
<dbReference type="Proteomes" id="UP000554235">
    <property type="component" value="Unassembled WGS sequence"/>
</dbReference>
<dbReference type="AlphaFoldDB" id="A0A8H4LGY7"/>
<feature type="compositionally biased region" description="Pro residues" evidence="1">
    <location>
        <begin position="73"/>
        <end position="82"/>
    </location>
</feature>
<reference evidence="2 3" key="1">
    <citation type="submission" date="2020-01" db="EMBL/GenBank/DDBJ databases">
        <title>Identification and distribution of gene clusters putatively required for synthesis of sphingolipid metabolism inhibitors in phylogenetically diverse species of the filamentous fungus Fusarium.</title>
        <authorList>
            <person name="Kim H.-S."/>
            <person name="Busman M."/>
            <person name="Brown D.W."/>
            <person name="Divon H."/>
            <person name="Uhlig S."/>
            <person name="Proctor R.H."/>
        </authorList>
    </citation>
    <scope>NUCLEOTIDE SEQUENCE [LARGE SCALE GENOMIC DNA]</scope>
    <source>
        <strain evidence="2 3">NRRL 20459</strain>
    </source>
</reference>
<name>A0A8H4LGY7_9HYPO</name>
<proteinExistence type="predicted"/>
<gene>
    <name evidence="2" type="ORF">FALBO_4525</name>
</gene>
<dbReference type="OrthoDB" id="5082783at2759"/>
<feature type="compositionally biased region" description="Basic and acidic residues" evidence="1">
    <location>
        <begin position="25"/>
        <end position="36"/>
    </location>
</feature>
<evidence type="ECO:0000256" key="1">
    <source>
        <dbReference type="SAM" id="MobiDB-lite"/>
    </source>
</evidence>
<feature type="region of interest" description="Disordered" evidence="1">
    <location>
        <begin position="357"/>
        <end position="381"/>
    </location>
</feature>
<accession>A0A8H4LGY7</accession>
<evidence type="ECO:0000313" key="3">
    <source>
        <dbReference type="Proteomes" id="UP000554235"/>
    </source>
</evidence>
<feature type="region of interest" description="Disordered" evidence="1">
    <location>
        <begin position="65"/>
        <end position="101"/>
    </location>
</feature>
<comment type="caution">
    <text evidence="2">The sequence shown here is derived from an EMBL/GenBank/DDBJ whole genome shotgun (WGS) entry which is preliminary data.</text>
</comment>
<dbReference type="EMBL" id="JAADYS010000595">
    <property type="protein sequence ID" value="KAF4468576.1"/>
    <property type="molecule type" value="Genomic_DNA"/>
</dbReference>